<evidence type="ECO:0000256" key="7">
    <source>
        <dbReference type="ARBA" id="ARBA00023002"/>
    </source>
</evidence>
<feature type="active site" description="Proton donor" evidence="10">
    <location>
        <position position="107"/>
    </location>
</feature>
<dbReference type="InterPro" id="IPR018517">
    <property type="entry name" value="tRNA_hU_synthase_CS"/>
</dbReference>
<feature type="binding site" evidence="11">
    <location>
        <begin position="207"/>
        <end position="209"/>
    </location>
    <ligand>
        <name>FMN</name>
        <dbReference type="ChEBI" id="CHEBI:58210"/>
    </ligand>
</feature>
<dbReference type="EC" id="1.3.1.-" evidence="9"/>
<keyword evidence="5 9" id="KW-0819">tRNA processing</keyword>
<evidence type="ECO:0000313" key="13">
    <source>
        <dbReference type="Ensembl" id="ENSCINP00000003786.3"/>
    </source>
</evidence>
<evidence type="ECO:0000256" key="1">
    <source>
        <dbReference type="ARBA" id="ARBA00001917"/>
    </source>
</evidence>
<feature type="domain" description="DUS-like FMN-binding" evidence="12">
    <location>
        <begin position="22"/>
        <end position="281"/>
    </location>
</feature>
<dbReference type="EMBL" id="EAAA01000908">
    <property type="status" value="NOT_ANNOTATED_CDS"/>
    <property type="molecule type" value="Genomic_DNA"/>
</dbReference>
<reference evidence="13" key="2">
    <citation type="journal article" date="2008" name="Genome Biol.">
        <title>Improved genome assembly and evidence-based global gene model set for the chordate Ciona intestinalis: new insight into intron and operon populations.</title>
        <authorList>
            <person name="Satou Y."/>
            <person name="Mineta K."/>
            <person name="Ogasawara M."/>
            <person name="Sasakura Y."/>
            <person name="Shoguchi E."/>
            <person name="Ueno K."/>
            <person name="Yamada L."/>
            <person name="Matsumoto J."/>
            <person name="Wasserscheid J."/>
            <person name="Dewar K."/>
            <person name="Wiley G.B."/>
            <person name="Macmil S.L."/>
            <person name="Roe B.A."/>
            <person name="Zeller R.W."/>
            <person name="Hastings K.E."/>
            <person name="Lemaire P."/>
            <person name="Lindquist E."/>
            <person name="Endo T."/>
            <person name="Hotta K."/>
            <person name="Inaba K."/>
        </authorList>
    </citation>
    <scope>NUCLEOTIDE SEQUENCE [LARGE SCALE GENOMIC DNA]</scope>
    <source>
        <strain evidence="13">wild type</strain>
    </source>
</reference>
<dbReference type="HOGENOM" id="CLU_013299_4_2_1"/>
<dbReference type="STRING" id="7719.ENSCINP00000003786"/>
<dbReference type="InParanoid" id="F6SJF0"/>
<evidence type="ECO:0000256" key="6">
    <source>
        <dbReference type="ARBA" id="ARBA00022857"/>
    </source>
</evidence>
<evidence type="ECO:0000256" key="9">
    <source>
        <dbReference type="PIRNR" id="PIRNR006621"/>
    </source>
</evidence>
<evidence type="ECO:0000256" key="3">
    <source>
        <dbReference type="ARBA" id="ARBA00022643"/>
    </source>
</evidence>
<dbReference type="InterPro" id="IPR013785">
    <property type="entry name" value="Aldolase_TIM"/>
</dbReference>
<dbReference type="FunFam" id="3.20.20.70:FF:000159">
    <property type="entry name" value="tRNA-dihydrouridine synthase 4"/>
    <property type="match status" value="1"/>
</dbReference>
<dbReference type="Gene3D" id="3.20.20.70">
    <property type="entry name" value="Aldolase class I"/>
    <property type="match status" value="1"/>
</dbReference>
<dbReference type="GO" id="GO:0102266">
    <property type="term" value="F:tRNA-dihydrouridine20a synthase activity"/>
    <property type="evidence" value="ECO:0007669"/>
    <property type="project" value="UniProtKB-ARBA"/>
</dbReference>
<sequence length="309" mass="34762">LIKKMTNAVMELLTDPKPTKICAPMVRYSKHAFRLLVRKYDCDIAYTPMIVAKSFLESDSCRQNEFITSKDDTPLIVQFAAKNAKEFSEASELIYPFASGVGLNCGCPQRWAMAEGYGAKLLQKPEEIVDFIRFTKALVSDEKFTISVKIRLHEELARTVEMCRGLEKAGASFVSVHGRTSKERHQPVHYDAIKILKESVSIPIVANGGVNTYKDFDKVHKMTGANGVMVAQGLLNNPALFQGYKTTPLSCVKDWLDISLSYGTPFTPFHNHLIYMLDNVTSRAEKRIFNNLQSTPAVLEFLNKYFVDS</sequence>
<dbReference type="GO" id="GO:0006397">
    <property type="term" value="P:mRNA processing"/>
    <property type="evidence" value="ECO:0007669"/>
    <property type="project" value="UniProtKB-KW"/>
</dbReference>
<evidence type="ECO:0000256" key="5">
    <source>
        <dbReference type="ARBA" id="ARBA00022694"/>
    </source>
</evidence>
<dbReference type="InterPro" id="IPR035587">
    <property type="entry name" value="DUS-like_FMN-bd"/>
</dbReference>
<evidence type="ECO:0000256" key="10">
    <source>
        <dbReference type="PIRSR" id="PIRSR006621-1"/>
    </source>
</evidence>
<dbReference type="GO" id="GO:0017150">
    <property type="term" value="F:tRNA dihydrouridine synthase activity"/>
    <property type="evidence" value="ECO:0000318"/>
    <property type="project" value="GO_Central"/>
</dbReference>
<dbReference type="CDD" id="cd02801">
    <property type="entry name" value="DUS_like_FMN"/>
    <property type="match status" value="1"/>
</dbReference>
<dbReference type="PIRSF" id="PIRSF006621">
    <property type="entry name" value="Dus"/>
    <property type="match status" value="1"/>
</dbReference>
<feature type="binding site" evidence="11">
    <location>
        <position position="78"/>
    </location>
    <ligand>
        <name>FMN</name>
        <dbReference type="ChEBI" id="CHEBI:58210"/>
    </ligand>
</feature>
<feature type="binding site" evidence="11">
    <location>
        <begin position="24"/>
        <end position="26"/>
    </location>
    <ligand>
        <name>FMN</name>
        <dbReference type="ChEBI" id="CHEBI:58210"/>
    </ligand>
</feature>
<dbReference type="InterPro" id="IPR001269">
    <property type="entry name" value="DUS_fam"/>
</dbReference>
<dbReference type="Proteomes" id="UP000008144">
    <property type="component" value="Chromosome 12"/>
</dbReference>
<dbReference type="Pfam" id="PF01207">
    <property type="entry name" value="Dus"/>
    <property type="match status" value="1"/>
</dbReference>
<dbReference type="GeneTree" id="ENSGT00550000074907"/>
<comment type="similarity">
    <text evidence="9">Belongs to the dus family.</text>
</comment>
<evidence type="ECO:0000313" key="14">
    <source>
        <dbReference type="Proteomes" id="UP000008144"/>
    </source>
</evidence>
<reference evidence="14" key="1">
    <citation type="journal article" date="2002" name="Science">
        <title>The draft genome of Ciona intestinalis: insights into chordate and vertebrate origins.</title>
        <authorList>
            <person name="Dehal P."/>
            <person name="Satou Y."/>
            <person name="Campbell R.K."/>
            <person name="Chapman J."/>
            <person name="Degnan B."/>
            <person name="De Tomaso A."/>
            <person name="Davidson B."/>
            <person name="Di Gregorio A."/>
            <person name="Gelpke M."/>
            <person name="Goodstein D.M."/>
            <person name="Harafuji N."/>
            <person name="Hastings K.E."/>
            <person name="Ho I."/>
            <person name="Hotta K."/>
            <person name="Huang W."/>
            <person name="Kawashima T."/>
            <person name="Lemaire P."/>
            <person name="Martinez D."/>
            <person name="Meinertzhagen I.A."/>
            <person name="Necula S."/>
            <person name="Nonaka M."/>
            <person name="Putnam N."/>
            <person name="Rash S."/>
            <person name="Saiga H."/>
            <person name="Satake M."/>
            <person name="Terry A."/>
            <person name="Yamada L."/>
            <person name="Wang H.G."/>
            <person name="Awazu S."/>
            <person name="Azumi K."/>
            <person name="Boore J."/>
            <person name="Branno M."/>
            <person name="Chin-Bow S."/>
            <person name="DeSantis R."/>
            <person name="Doyle S."/>
            <person name="Francino P."/>
            <person name="Keys D.N."/>
            <person name="Haga S."/>
            <person name="Hayashi H."/>
            <person name="Hino K."/>
            <person name="Imai K.S."/>
            <person name="Inaba K."/>
            <person name="Kano S."/>
            <person name="Kobayashi K."/>
            <person name="Kobayashi M."/>
            <person name="Lee B.I."/>
            <person name="Makabe K.W."/>
            <person name="Manohar C."/>
            <person name="Matassi G."/>
            <person name="Medina M."/>
            <person name="Mochizuki Y."/>
            <person name="Mount S."/>
            <person name="Morishita T."/>
            <person name="Miura S."/>
            <person name="Nakayama A."/>
            <person name="Nishizaka S."/>
            <person name="Nomoto H."/>
            <person name="Ohta F."/>
            <person name="Oishi K."/>
            <person name="Rigoutsos I."/>
            <person name="Sano M."/>
            <person name="Sasaki A."/>
            <person name="Sasakura Y."/>
            <person name="Shoguchi E."/>
            <person name="Shin-i T."/>
            <person name="Spagnuolo A."/>
            <person name="Stainier D."/>
            <person name="Suzuki M.M."/>
            <person name="Tassy O."/>
            <person name="Takatori N."/>
            <person name="Tokuoka M."/>
            <person name="Yagi K."/>
            <person name="Yoshizaki F."/>
            <person name="Wada S."/>
            <person name="Zhang C."/>
            <person name="Hyatt P.D."/>
            <person name="Larimer F."/>
            <person name="Detter C."/>
            <person name="Doggett N."/>
            <person name="Glavina T."/>
            <person name="Hawkins T."/>
            <person name="Richardson P."/>
            <person name="Lucas S."/>
            <person name="Kohara Y."/>
            <person name="Levine M."/>
            <person name="Satoh N."/>
            <person name="Rokhsar D.S."/>
        </authorList>
    </citation>
    <scope>NUCLEOTIDE SEQUENCE [LARGE SCALE GENOMIC DNA]</scope>
</reference>
<dbReference type="Ensembl" id="ENSCINT00000003786.3">
    <property type="protein sequence ID" value="ENSCINP00000003786.3"/>
    <property type="gene ID" value="ENSCING00000001869.3"/>
</dbReference>
<keyword evidence="4" id="KW-0507">mRNA processing</keyword>
<proteinExistence type="inferred from homology"/>
<keyword evidence="8" id="KW-0520">NAD</keyword>
<evidence type="ECO:0000256" key="2">
    <source>
        <dbReference type="ARBA" id="ARBA00022630"/>
    </source>
</evidence>
<protein>
    <recommendedName>
        <fullName evidence="9">tRNA-dihydrouridine synthase</fullName>
        <ecNumber evidence="9">1.3.1.-</ecNumber>
    </recommendedName>
</protein>
<keyword evidence="7 9" id="KW-0560">Oxidoreductase</keyword>
<evidence type="ECO:0000256" key="11">
    <source>
        <dbReference type="PIRSR" id="PIRSR006621-2"/>
    </source>
</evidence>
<dbReference type="OMA" id="QRPHHDI"/>
<keyword evidence="6" id="KW-0521">NADP</keyword>
<comment type="cofactor">
    <cofactor evidence="1 9 11">
        <name>FMN</name>
        <dbReference type="ChEBI" id="CHEBI:58210"/>
    </cofactor>
</comment>
<keyword evidence="2 9" id="KW-0285">Flavoprotein</keyword>
<comment type="function">
    <text evidence="9">Catalyzes the synthesis of dihydrouridine, a modified base found in the D-loop of most tRNAs.</text>
</comment>
<accession>F6SJF0</accession>
<keyword evidence="3 9" id="KW-0288">FMN</keyword>
<name>F6SJF0_CIOIN</name>
<dbReference type="FunCoup" id="F6SJF0">
    <property type="interactions" value="442"/>
</dbReference>
<organism evidence="13 14">
    <name type="scientific">Ciona intestinalis</name>
    <name type="common">Transparent sea squirt</name>
    <name type="synonym">Ascidia intestinalis</name>
    <dbReference type="NCBI Taxonomy" id="7719"/>
    <lineage>
        <taxon>Eukaryota</taxon>
        <taxon>Metazoa</taxon>
        <taxon>Chordata</taxon>
        <taxon>Tunicata</taxon>
        <taxon>Ascidiacea</taxon>
        <taxon>Phlebobranchia</taxon>
        <taxon>Cionidae</taxon>
        <taxon>Ciona</taxon>
    </lineage>
</organism>
<feature type="binding site" evidence="11">
    <location>
        <position position="177"/>
    </location>
    <ligand>
        <name>FMN</name>
        <dbReference type="ChEBI" id="CHEBI:58210"/>
    </ligand>
</feature>
<dbReference type="SUPFAM" id="SSF51395">
    <property type="entry name" value="FMN-linked oxidoreductases"/>
    <property type="match status" value="1"/>
</dbReference>
<keyword evidence="11" id="KW-0547">Nucleotide-binding</keyword>
<dbReference type="GO" id="GO:0050660">
    <property type="term" value="F:flavin adenine dinucleotide binding"/>
    <property type="evidence" value="ECO:0007669"/>
    <property type="project" value="InterPro"/>
</dbReference>
<evidence type="ECO:0000256" key="4">
    <source>
        <dbReference type="ARBA" id="ARBA00022664"/>
    </source>
</evidence>
<gene>
    <name evidence="13" type="primary">LOC100186307</name>
</gene>
<dbReference type="PANTHER" id="PTHR11082">
    <property type="entry name" value="TRNA-DIHYDROURIDINE SYNTHASE"/>
    <property type="match status" value="1"/>
</dbReference>
<keyword evidence="14" id="KW-1185">Reference proteome</keyword>
<dbReference type="PANTHER" id="PTHR11082:SF31">
    <property type="entry name" value="TRNA-DIHYDROURIDINE(20A_20B) SYNTHASE [NAD(P)+]-LIKE"/>
    <property type="match status" value="1"/>
</dbReference>
<reference evidence="13" key="3">
    <citation type="submission" date="2025-08" db="UniProtKB">
        <authorList>
            <consortium name="Ensembl"/>
        </authorList>
    </citation>
    <scope>IDENTIFICATION</scope>
</reference>
<dbReference type="PROSITE" id="PS01136">
    <property type="entry name" value="UPF0034"/>
    <property type="match status" value="1"/>
</dbReference>
<dbReference type="GO" id="GO:0102267">
    <property type="term" value="F:tRNA-dihydrouridine20b synthase activity"/>
    <property type="evidence" value="ECO:0007669"/>
    <property type="project" value="UniProtKB-ARBA"/>
</dbReference>
<reference evidence="13" key="4">
    <citation type="submission" date="2025-09" db="UniProtKB">
        <authorList>
            <consortium name="Ensembl"/>
        </authorList>
    </citation>
    <scope>IDENTIFICATION</scope>
</reference>
<dbReference type="AlphaFoldDB" id="F6SJF0"/>
<evidence type="ECO:0000256" key="8">
    <source>
        <dbReference type="ARBA" id="ARBA00023027"/>
    </source>
</evidence>
<evidence type="ECO:0000259" key="12">
    <source>
        <dbReference type="Pfam" id="PF01207"/>
    </source>
</evidence>